<dbReference type="Proteomes" id="UP000182264">
    <property type="component" value="Chromosome"/>
</dbReference>
<evidence type="ECO:0000313" key="2">
    <source>
        <dbReference type="Proteomes" id="UP000182264"/>
    </source>
</evidence>
<organism evidence="1 2">
    <name type="scientific">Syntrophotalea acetylenica</name>
    <name type="common">Pelobacter acetylenicus</name>
    <dbReference type="NCBI Taxonomy" id="29542"/>
    <lineage>
        <taxon>Bacteria</taxon>
        <taxon>Pseudomonadati</taxon>
        <taxon>Thermodesulfobacteriota</taxon>
        <taxon>Desulfuromonadia</taxon>
        <taxon>Desulfuromonadales</taxon>
        <taxon>Syntrophotaleaceae</taxon>
        <taxon>Syntrophotalea</taxon>
    </lineage>
</organism>
<evidence type="ECO:0000313" key="1">
    <source>
        <dbReference type="EMBL" id="APG23671.1"/>
    </source>
</evidence>
<name>A0A1L3GCJ2_SYNAC</name>
<dbReference type="AlphaFoldDB" id="A0A1L3GCJ2"/>
<accession>A0A1L3GCJ2</accession>
<evidence type="ECO:0008006" key="3">
    <source>
        <dbReference type="Google" id="ProtNLM"/>
    </source>
</evidence>
<proteinExistence type="predicted"/>
<gene>
    <name evidence="1" type="ORF">A7E75_00515</name>
</gene>
<dbReference type="OrthoDB" id="5387108at2"/>
<dbReference type="EMBL" id="CP015518">
    <property type="protein sequence ID" value="APG23671.1"/>
    <property type="molecule type" value="Genomic_DNA"/>
</dbReference>
<keyword evidence="2" id="KW-1185">Reference proteome</keyword>
<reference evidence="1 2" key="1">
    <citation type="journal article" date="2017" name="Genome Announc.">
        <title>Complete Genome Sequences of Two Acetylene-Fermenting Pelobacter acetylenicus Strains.</title>
        <authorList>
            <person name="Sutton J.M."/>
            <person name="Baesman S.M."/>
            <person name="Fierst J.L."/>
            <person name="Poret-Peterson A.T."/>
            <person name="Oremland R.S."/>
            <person name="Dunlap D.S."/>
            <person name="Akob D.M."/>
        </authorList>
    </citation>
    <scope>NUCLEOTIDE SEQUENCE [LARGE SCALE GENOMIC DNA]</scope>
    <source>
        <strain evidence="1 2">DSM 3247</strain>
    </source>
</reference>
<sequence>MDGQSEVQAMDADLARRLRRALTGSREELFITMQDPAPEVLHTALRNRALNELHLLALLKRRDLGEDLLRAIHQTENARQSHKVRRALIRHPHLPTSLLQTLLPLLHLFELLDICFLPGVAPDQKLAAERLIIQRLPTTPLGNKITLARRATATVVAELLKEGHPALMEPCLENPRLQEMAVARFLRGVRADAENISIIARHPRWKARKTLRTAILKHPRTPGIWFALWLPGMRGPEIIQLAASQRLTPSQKSWIKQEMRRRGLA</sequence>
<dbReference type="KEGG" id="pace:A6070_09120"/>
<protein>
    <recommendedName>
        <fullName evidence="3">Leucine rich repeat variant</fullName>
    </recommendedName>
</protein>